<dbReference type="EMBL" id="JH767137">
    <property type="protein sequence ID" value="EQC40118.1"/>
    <property type="molecule type" value="Genomic_DNA"/>
</dbReference>
<dbReference type="GeneID" id="19943497"/>
<dbReference type="OMA" id="SAMEICE"/>
<dbReference type="GO" id="GO:0005525">
    <property type="term" value="F:GTP binding"/>
    <property type="evidence" value="ECO:0007669"/>
    <property type="project" value="InterPro"/>
</dbReference>
<dbReference type="OrthoDB" id="1597724at2759"/>
<dbReference type="InParanoid" id="T0S4V4"/>
<dbReference type="SUPFAM" id="SSF52540">
    <property type="entry name" value="P-loop containing nucleoside triphosphate hydrolases"/>
    <property type="match status" value="1"/>
</dbReference>
<keyword evidence="1" id="KW-0175">Coiled coil</keyword>
<feature type="region of interest" description="Disordered" evidence="2">
    <location>
        <begin position="503"/>
        <end position="524"/>
    </location>
</feature>
<dbReference type="PANTHER" id="PTHR22796:SF1">
    <property type="entry name" value="VWFA DOMAIN-CONTAINING PROTEIN"/>
    <property type="match status" value="1"/>
</dbReference>
<dbReference type="InterPro" id="IPR027417">
    <property type="entry name" value="P-loop_NTPase"/>
</dbReference>
<dbReference type="eggNOG" id="ENOG502RR3F">
    <property type="taxonomic scope" value="Eukaryota"/>
</dbReference>
<gene>
    <name evidence="4" type="ORF">SDRG_02770</name>
</gene>
<evidence type="ECO:0000256" key="2">
    <source>
        <dbReference type="SAM" id="MobiDB-lite"/>
    </source>
</evidence>
<dbReference type="InterPro" id="IPR030383">
    <property type="entry name" value="G_VLIG_dom"/>
</dbReference>
<dbReference type="Proteomes" id="UP000030762">
    <property type="component" value="Unassembled WGS sequence"/>
</dbReference>
<organism evidence="4 5">
    <name type="scientific">Saprolegnia diclina (strain VS20)</name>
    <dbReference type="NCBI Taxonomy" id="1156394"/>
    <lineage>
        <taxon>Eukaryota</taxon>
        <taxon>Sar</taxon>
        <taxon>Stramenopiles</taxon>
        <taxon>Oomycota</taxon>
        <taxon>Saprolegniomycetes</taxon>
        <taxon>Saprolegniales</taxon>
        <taxon>Saprolegniaceae</taxon>
        <taxon>Saprolegnia</taxon>
    </lineage>
</organism>
<evidence type="ECO:0000259" key="3">
    <source>
        <dbReference type="PROSITE" id="PS51717"/>
    </source>
</evidence>
<dbReference type="Pfam" id="PF25683">
    <property type="entry name" value="URGCP_GTPase"/>
    <property type="match status" value="1"/>
</dbReference>
<dbReference type="PROSITE" id="PS51717">
    <property type="entry name" value="G_VLIG"/>
    <property type="match status" value="1"/>
</dbReference>
<feature type="domain" description="VLIG-type G" evidence="3">
    <location>
        <begin position="783"/>
        <end position="898"/>
    </location>
</feature>
<dbReference type="GO" id="GO:0003924">
    <property type="term" value="F:GTPase activity"/>
    <property type="evidence" value="ECO:0007669"/>
    <property type="project" value="InterPro"/>
</dbReference>
<protein>
    <recommendedName>
        <fullName evidence="3">VLIG-type G domain-containing protein</fullName>
    </recommendedName>
</protein>
<accession>T0S4V4</accession>
<evidence type="ECO:0000313" key="5">
    <source>
        <dbReference type="Proteomes" id="UP000030762"/>
    </source>
</evidence>
<dbReference type="PANTHER" id="PTHR22796">
    <property type="entry name" value="URG4-RELATED"/>
    <property type="match status" value="1"/>
</dbReference>
<dbReference type="RefSeq" id="XP_008606592.1">
    <property type="nucleotide sequence ID" value="XM_008608370.1"/>
</dbReference>
<keyword evidence="5" id="KW-1185">Reference proteome</keyword>
<feature type="coiled-coil region" evidence="1">
    <location>
        <begin position="1099"/>
        <end position="1126"/>
    </location>
</feature>
<name>T0S4V4_SAPDV</name>
<evidence type="ECO:0000256" key="1">
    <source>
        <dbReference type="SAM" id="Coils"/>
    </source>
</evidence>
<sequence length="1741" mass="192164">MGLSAHLEITPSMAACLDMWLQDEAFGTSNKTTVICTLHDAARTIEKQLDAVADCSNDGTALVDLLLLALRIDANFNSATVVACFRDLRTLRAFRRLDMDNDMKAMAQLDDILRQGIPDDVRRSTIEAPVRSSLARATTYLALLTSLDDPKHWTTPSIDAPDVPIAIVIVQYAFNDAKQPDATRMTTVLGDLLVKNLAPAESPLQAKLWAVAKKHGCNHRGFPFELTSTKVQSLIIAMKKELQPDAKAISSEVSLAPVNASPLAGHELIPTDGRPMSFLRTVSPAPSKDSHFGDLVLHVLKHGLSFKDELYTKKDQASSSTTSPVVYDALLSSMASLTPAARAEVIRHLVDRCCLAPLVVPMNDAGFDMFTAEFGLVETSVNGKLASLIRDTSCTRVAVVSERPTKNSTTSDWIKNIFHAESLHCCDRLLTKTVTKRPCVAELGWGFVVEGNEMTPVMVLHIIGDYMLLESFITQFADILIVDAGYKPVRTTLPHGLVIQWRAPKQSENDESDEDAKTDETSDSNGAVTAVALICDMGSSREEIAQRIVNVLPSKPRVPVECLRVPDIVKPTTRFSSQIVTAVAKTNFATLRSKDLKLQMAFKNESSHSLHFQRQQSERERKNIQIDIDMLQQACRDNAECVLQYPLFQIFVAMLKLPSAASREMCILDFERQIATASAVISDVAHTKYISAVAAASQSGDASATQSSLKEWDNAVTGMEHLWRELSLVYRSDPTKYSDLPDLAVTHLLDGFPLEYMNGDAGMVNKTWVRAILRQLGKKLGDDARIFVLSVAGVQSSGKSTLLNAMFGIRLKTSVARCTRGVTMQLLPCDSGNAYDYILLLDTEGMQSPERVGMKDSVWRDNRMASVAILPADATILLMKGESTNVIDNALPIVLSVFGNSSLAAASEGRLQTKLYFVLNQINAVSSNSLVTCVSTLTDNLRKNAAKIGLVCQSKEPAFSEFLADFRGFNCDEDKRDVRVLGYTRMLPLNVPKAEYGIGALKMRDHMHNRATESDAWRARTVPQLSASFDLVQMCLEGADFDLNFASALERIQYAAFVKLMTQYKQDLALIHTKAFDVWLCHVSNAYVGDDDAMTRKLEDAEKKRKDNINAEVSALEKTVQETLKHNDYETWSLAATNDWKKTLQDQADHSQRKVKATRVFQVGKDVKKFEAMFLERVAAYVERVGGTATMDHVKNIFNDVLAEARKLDMPLALSVKAKVHKVIHEHGLFSPDLLTPQDAEVALESTAAKTSTAQVMWSSIFAKHTQSYIKSTVQGCVRCHLGIFSDYDDSAVRLCAEKVRDEFIKHKFTKPEQKRGIAVLITTLGNELTQRQAVWDANNSVADLFVAQKNNLMSVAGSICRGRQAVDLLVEVLSTWLTTSLSKALHEELESAIAAELQFAPWVESPEAMQAALDHDISLRLEALGVTSVLPLIRDPKAHAADVIAKLVLAKVEARYESVRGKLIQNVSSSIDHAASVAGKTASNRSKSFGEALQRELQRHLKLSGASAFIQSLPPLTNGVMNCDAQGPSIFDDTSSRMPTNVPRRLHETLVALTPTLAASVAKNTSVAKAIAEALQTESYCANYGIAPRCGEPCPKCRCPCTKEQGHASKDGSRHDTYHQPSGLQGATISTWYFWKTWLPWWTKANELCPHSCVSAVANNDIMELESGKTKAFKDFEKVFPYWSLPHGAATSLPLREHIFAHYQTELSQYFEVDKCIDIPASYFAHDIKDIQQQLERMLC</sequence>
<proteinExistence type="predicted"/>
<evidence type="ECO:0000313" key="4">
    <source>
        <dbReference type="EMBL" id="EQC40118.1"/>
    </source>
</evidence>
<dbReference type="VEuPathDB" id="FungiDB:SDRG_02770"/>
<dbReference type="Gene3D" id="3.40.50.300">
    <property type="entry name" value="P-loop containing nucleotide triphosphate hydrolases"/>
    <property type="match status" value="1"/>
</dbReference>
<reference evidence="4 5" key="1">
    <citation type="submission" date="2012-04" db="EMBL/GenBank/DDBJ databases">
        <title>The Genome Sequence of Saprolegnia declina VS20.</title>
        <authorList>
            <consortium name="The Broad Institute Genome Sequencing Platform"/>
            <person name="Russ C."/>
            <person name="Nusbaum C."/>
            <person name="Tyler B."/>
            <person name="van West P."/>
            <person name="Dieguez-Uribeondo J."/>
            <person name="de Bruijn I."/>
            <person name="Tripathy S."/>
            <person name="Jiang R."/>
            <person name="Young S.K."/>
            <person name="Zeng Q."/>
            <person name="Gargeya S."/>
            <person name="Fitzgerald M."/>
            <person name="Haas B."/>
            <person name="Abouelleil A."/>
            <person name="Alvarado L."/>
            <person name="Arachchi H.M."/>
            <person name="Berlin A."/>
            <person name="Chapman S.B."/>
            <person name="Goldberg J."/>
            <person name="Griggs A."/>
            <person name="Gujja S."/>
            <person name="Hansen M."/>
            <person name="Howarth C."/>
            <person name="Imamovic A."/>
            <person name="Larimer J."/>
            <person name="McCowen C."/>
            <person name="Montmayeur A."/>
            <person name="Murphy C."/>
            <person name="Neiman D."/>
            <person name="Pearson M."/>
            <person name="Priest M."/>
            <person name="Roberts A."/>
            <person name="Saif S."/>
            <person name="Shea T."/>
            <person name="Sisk P."/>
            <person name="Sykes S."/>
            <person name="Wortman J."/>
            <person name="Nusbaum C."/>
            <person name="Birren B."/>
        </authorList>
    </citation>
    <scope>NUCLEOTIDE SEQUENCE [LARGE SCALE GENOMIC DNA]</scope>
    <source>
        <strain evidence="4 5">VS20</strain>
    </source>
</reference>